<evidence type="ECO:0000256" key="4">
    <source>
        <dbReference type="ARBA" id="ARBA00022801"/>
    </source>
</evidence>
<accession>A0ABR8Q4N3</accession>
<keyword evidence="4" id="KW-0378">Hydrolase</keyword>
<organism evidence="8 9">
    <name type="scientific">Clostridium gallinarum</name>
    <dbReference type="NCBI Taxonomy" id="2762246"/>
    <lineage>
        <taxon>Bacteria</taxon>
        <taxon>Bacillati</taxon>
        <taxon>Bacillota</taxon>
        <taxon>Clostridia</taxon>
        <taxon>Eubacteriales</taxon>
        <taxon>Clostridiaceae</taxon>
        <taxon>Clostridium</taxon>
    </lineage>
</organism>
<keyword evidence="3" id="KW-0479">Metal-binding</keyword>
<comment type="cofactor">
    <cofactor evidence="1">
        <name>Mn(2+)</name>
        <dbReference type="ChEBI" id="CHEBI:29035"/>
    </cofactor>
</comment>
<dbReference type="Proteomes" id="UP000640335">
    <property type="component" value="Unassembled WGS sequence"/>
</dbReference>
<dbReference type="InterPro" id="IPR045121">
    <property type="entry name" value="CoAse"/>
</dbReference>
<protein>
    <submittedName>
        <fullName evidence="8">CoA pyrophosphatase</fullName>
    </submittedName>
</protein>
<dbReference type="PANTHER" id="PTHR12992">
    <property type="entry name" value="NUDIX HYDROLASE"/>
    <property type="match status" value="1"/>
</dbReference>
<dbReference type="SUPFAM" id="SSF55811">
    <property type="entry name" value="Nudix"/>
    <property type="match status" value="1"/>
</dbReference>
<evidence type="ECO:0000256" key="5">
    <source>
        <dbReference type="ARBA" id="ARBA00022842"/>
    </source>
</evidence>
<dbReference type="CDD" id="cd03426">
    <property type="entry name" value="NUDIX_CoAse_Nudt7"/>
    <property type="match status" value="1"/>
</dbReference>
<dbReference type="InterPro" id="IPR020084">
    <property type="entry name" value="NUDIX_hydrolase_CS"/>
</dbReference>
<evidence type="ECO:0000313" key="9">
    <source>
        <dbReference type="Proteomes" id="UP000640335"/>
    </source>
</evidence>
<evidence type="ECO:0000256" key="2">
    <source>
        <dbReference type="ARBA" id="ARBA00001946"/>
    </source>
</evidence>
<dbReference type="Gene3D" id="3.90.79.10">
    <property type="entry name" value="Nucleoside Triphosphate Pyrophosphohydrolase"/>
    <property type="match status" value="1"/>
</dbReference>
<name>A0ABR8Q4N3_9CLOT</name>
<dbReference type="Pfam" id="PF00293">
    <property type="entry name" value="NUDIX"/>
    <property type="match status" value="1"/>
</dbReference>
<evidence type="ECO:0000256" key="1">
    <source>
        <dbReference type="ARBA" id="ARBA00001936"/>
    </source>
</evidence>
<dbReference type="RefSeq" id="WP_191750120.1">
    <property type="nucleotide sequence ID" value="NZ_JACSQZ010000030.1"/>
</dbReference>
<evidence type="ECO:0000256" key="6">
    <source>
        <dbReference type="ARBA" id="ARBA00023211"/>
    </source>
</evidence>
<feature type="domain" description="Nudix hydrolase" evidence="7">
    <location>
        <begin position="22"/>
        <end position="156"/>
    </location>
</feature>
<dbReference type="PROSITE" id="PS51462">
    <property type="entry name" value="NUDIX"/>
    <property type="match status" value="1"/>
</dbReference>
<sequence>MIEDVLKVFENYTPYINGWENMKRASVAILMVDMENKTNIIFQVRSLHMRNQPGDISLPGGKIEEYESPIEAVEREVCEELGLIRDDFEIVEALDLLVTHYGLIIHPFLGYIKNINNIKINEDEVDHIFTVPIEELIDKKPLEIISEINVNRNENFPYNLINGGENYKFKTGLYKSLFFKYKEYTIWGMTALIIENFLSLLNNNK</sequence>
<dbReference type="PROSITE" id="PS00893">
    <property type="entry name" value="NUDIX_BOX"/>
    <property type="match status" value="1"/>
</dbReference>
<reference evidence="8 9" key="1">
    <citation type="submission" date="2020-08" db="EMBL/GenBank/DDBJ databases">
        <title>A Genomic Blueprint of the Chicken Gut Microbiome.</title>
        <authorList>
            <person name="Gilroy R."/>
            <person name="Ravi A."/>
            <person name="Getino M."/>
            <person name="Pursley I."/>
            <person name="Horton D.L."/>
            <person name="Alikhan N.-F."/>
            <person name="Baker D."/>
            <person name="Gharbi K."/>
            <person name="Hall N."/>
            <person name="Watson M."/>
            <person name="Adriaenssens E.M."/>
            <person name="Foster-Nyarko E."/>
            <person name="Jarju S."/>
            <person name="Secka A."/>
            <person name="Antonio M."/>
            <person name="Oren A."/>
            <person name="Chaudhuri R."/>
            <person name="La Ragione R.M."/>
            <person name="Hildebrand F."/>
            <person name="Pallen M.J."/>
        </authorList>
    </citation>
    <scope>NUCLEOTIDE SEQUENCE [LARGE SCALE GENOMIC DNA]</scope>
    <source>
        <strain evidence="8 9">Sa3CUN1</strain>
    </source>
</reference>
<dbReference type="InterPro" id="IPR000086">
    <property type="entry name" value="NUDIX_hydrolase_dom"/>
</dbReference>
<keyword evidence="5" id="KW-0460">Magnesium</keyword>
<dbReference type="InterPro" id="IPR015797">
    <property type="entry name" value="NUDIX_hydrolase-like_dom_sf"/>
</dbReference>
<evidence type="ECO:0000259" key="7">
    <source>
        <dbReference type="PROSITE" id="PS51462"/>
    </source>
</evidence>
<proteinExistence type="predicted"/>
<evidence type="ECO:0000256" key="3">
    <source>
        <dbReference type="ARBA" id="ARBA00022723"/>
    </source>
</evidence>
<comment type="cofactor">
    <cofactor evidence="2">
        <name>Mg(2+)</name>
        <dbReference type="ChEBI" id="CHEBI:18420"/>
    </cofactor>
</comment>
<dbReference type="PANTHER" id="PTHR12992:SF11">
    <property type="entry name" value="MITOCHONDRIAL COENZYME A DIPHOSPHATASE NUDT8"/>
    <property type="match status" value="1"/>
</dbReference>
<dbReference type="EMBL" id="JACSQZ010000030">
    <property type="protein sequence ID" value="MBD7915359.1"/>
    <property type="molecule type" value="Genomic_DNA"/>
</dbReference>
<keyword evidence="6" id="KW-0464">Manganese</keyword>
<evidence type="ECO:0000313" key="8">
    <source>
        <dbReference type="EMBL" id="MBD7915359.1"/>
    </source>
</evidence>
<gene>
    <name evidence="8" type="ORF">H9660_09385</name>
</gene>
<keyword evidence="9" id="KW-1185">Reference proteome</keyword>
<comment type="caution">
    <text evidence="8">The sequence shown here is derived from an EMBL/GenBank/DDBJ whole genome shotgun (WGS) entry which is preliminary data.</text>
</comment>